<dbReference type="Gene3D" id="3.20.20.140">
    <property type="entry name" value="Metal-dependent hydrolases"/>
    <property type="match status" value="1"/>
</dbReference>
<dbReference type="PROSITE" id="PS00482">
    <property type="entry name" value="DIHYDROOROTASE_1"/>
    <property type="match status" value="1"/>
</dbReference>
<name>A0A168DYG4_9CLOT</name>
<comment type="cofactor">
    <cofactor evidence="6">
        <name>Zn(2+)</name>
        <dbReference type="ChEBI" id="CHEBI:29105"/>
    </cofactor>
    <text evidence="6">Binds 2 Zn(2+) ions per subunit.</text>
</comment>
<feature type="binding site" evidence="6">
    <location>
        <position position="148"/>
    </location>
    <ligand>
        <name>Zn(2+)</name>
        <dbReference type="ChEBI" id="CHEBI:29105"/>
        <label>1</label>
    </ligand>
</feature>
<evidence type="ECO:0000256" key="2">
    <source>
        <dbReference type="ARBA" id="ARBA00010286"/>
    </source>
</evidence>
<keyword evidence="9" id="KW-1185">Reference proteome</keyword>
<evidence type="ECO:0000256" key="1">
    <source>
        <dbReference type="ARBA" id="ARBA00002368"/>
    </source>
</evidence>
<comment type="function">
    <text evidence="1 6">Catalyzes the reversible cyclization of carbamoyl aspartate to dihydroorotate.</text>
</comment>
<dbReference type="PANTHER" id="PTHR43668">
    <property type="entry name" value="ALLANTOINASE"/>
    <property type="match status" value="1"/>
</dbReference>
<dbReference type="GO" id="GO:0008270">
    <property type="term" value="F:zinc ion binding"/>
    <property type="evidence" value="ECO:0007669"/>
    <property type="project" value="UniProtKB-UniRule"/>
</dbReference>
<keyword evidence="4 6" id="KW-0378">Hydrolase</keyword>
<dbReference type="EMBL" id="LWAE01000001">
    <property type="protein sequence ID" value="KZL93437.1"/>
    <property type="molecule type" value="Genomic_DNA"/>
</dbReference>
<feature type="binding site" evidence="6">
    <location>
        <position position="148"/>
    </location>
    <ligand>
        <name>Zn(2+)</name>
        <dbReference type="ChEBI" id="CHEBI:29105"/>
        <label>2</label>
    </ligand>
</feature>
<feature type="active site" evidence="6">
    <location>
        <position position="278"/>
    </location>
</feature>
<accession>A0A168DYG4</accession>
<dbReference type="PATRIC" id="fig|1121326.3.peg.439"/>
<dbReference type="Pfam" id="PF01979">
    <property type="entry name" value="Amidohydro_1"/>
    <property type="match status" value="1"/>
</dbReference>
<dbReference type="STRING" id="1121326.CLMAG_04830"/>
<dbReference type="InterPro" id="IPR006680">
    <property type="entry name" value="Amidohydro-rel"/>
</dbReference>
<dbReference type="PROSITE" id="PS00483">
    <property type="entry name" value="DIHYDROOROTASE_2"/>
    <property type="match status" value="1"/>
</dbReference>
<dbReference type="InterPro" id="IPR050138">
    <property type="entry name" value="DHOase/Allantoinase_Hydrolase"/>
</dbReference>
<dbReference type="GO" id="GO:0006145">
    <property type="term" value="P:purine nucleobase catabolic process"/>
    <property type="evidence" value="ECO:0007669"/>
    <property type="project" value="TreeGrafter"/>
</dbReference>
<feature type="binding site" evidence="6">
    <location>
        <position position="278"/>
    </location>
    <ligand>
        <name>Zn(2+)</name>
        <dbReference type="ChEBI" id="CHEBI:29105"/>
        <label>1</label>
    </ligand>
</feature>
<evidence type="ECO:0000256" key="5">
    <source>
        <dbReference type="ARBA" id="ARBA00022975"/>
    </source>
</evidence>
<dbReference type="SUPFAM" id="SSF51338">
    <property type="entry name" value="Composite domain of metallo-dependent hydrolases"/>
    <property type="match status" value="1"/>
</dbReference>
<comment type="catalytic activity">
    <reaction evidence="6">
        <text>(S)-dihydroorotate + H2O = N-carbamoyl-L-aspartate + H(+)</text>
        <dbReference type="Rhea" id="RHEA:24296"/>
        <dbReference type="ChEBI" id="CHEBI:15377"/>
        <dbReference type="ChEBI" id="CHEBI:15378"/>
        <dbReference type="ChEBI" id="CHEBI:30864"/>
        <dbReference type="ChEBI" id="CHEBI:32814"/>
        <dbReference type="EC" id="3.5.2.3"/>
    </reaction>
</comment>
<evidence type="ECO:0000256" key="6">
    <source>
        <dbReference type="HAMAP-Rule" id="MF_00220"/>
    </source>
</evidence>
<proteinExistence type="inferred from homology"/>
<dbReference type="InterPro" id="IPR032466">
    <property type="entry name" value="Metal_Hydrolase"/>
</dbReference>
<keyword evidence="5 6" id="KW-0665">Pyrimidine biosynthesis</keyword>
<feature type="binding site" evidence="6">
    <location>
        <position position="57"/>
    </location>
    <ligand>
        <name>Zn(2+)</name>
        <dbReference type="ChEBI" id="CHEBI:29105"/>
        <label>1</label>
    </ligand>
</feature>
<feature type="binding site" evidence="6">
    <location>
        <position position="59"/>
    </location>
    <ligand>
        <name>Zn(2+)</name>
        <dbReference type="ChEBI" id="CHEBI:29105"/>
        <label>1</label>
    </ligand>
</feature>
<evidence type="ECO:0000313" key="9">
    <source>
        <dbReference type="Proteomes" id="UP000076603"/>
    </source>
</evidence>
<keyword evidence="3 6" id="KW-0479">Metal-binding</keyword>
<dbReference type="GO" id="GO:0044205">
    <property type="term" value="P:'de novo' UMP biosynthetic process"/>
    <property type="evidence" value="ECO:0007669"/>
    <property type="project" value="UniProtKB-UniRule"/>
</dbReference>
<feature type="binding site" evidence="6">
    <location>
        <position position="282"/>
    </location>
    <ligand>
        <name>substrate</name>
    </ligand>
</feature>
<feature type="binding site" evidence="6">
    <location>
        <position position="251"/>
    </location>
    <ligand>
        <name>substrate</name>
    </ligand>
</feature>
<feature type="binding site" evidence="6">
    <location>
        <begin position="59"/>
        <end position="61"/>
    </location>
    <ligand>
        <name>substrate</name>
    </ligand>
</feature>
<dbReference type="EC" id="3.5.2.3" evidence="6"/>
<comment type="similarity">
    <text evidence="2 6">Belongs to the metallo-dependent hydrolases superfamily. DHOase family. Class I DHOase subfamily.</text>
</comment>
<dbReference type="InterPro" id="IPR002195">
    <property type="entry name" value="Dihydroorotase_CS"/>
</dbReference>
<dbReference type="HAMAP" id="MF_00220_B">
    <property type="entry name" value="PyrC_classI_B"/>
    <property type="match status" value="1"/>
</dbReference>
<protein>
    <recommendedName>
        <fullName evidence="6">Dihydroorotase</fullName>
        <shortName evidence="6">DHOase</shortName>
        <ecNumber evidence="6">3.5.2.3</ecNumber>
    </recommendedName>
</protein>
<dbReference type="InterPro" id="IPR011059">
    <property type="entry name" value="Metal-dep_hydrolase_composite"/>
</dbReference>
<evidence type="ECO:0000259" key="7">
    <source>
        <dbReference type="Pfam" id="PF01979"/>
    </source>
</evidence>
<evidence type="ECO:0000313" key="8">
    <source>
        <dbReference type="EMBL" id="KZL93437.1"/>
    </source>
</evidence>
<dbReference type="CDD" id="cd01317">
    <property type="entry name" value="DHOase_IIa"/>
    <property type="match status" value="1"/>
</dbReference>
<evidence type="ECO:0000256" key="3">
    <source>
        <dbReference type="ARBA" id="ARBA00022723"/>
    </source>
</evidence>
<gene>
    <name evidence="6 8" type="primary">pyrC</name>
    <name evidence="8" type="ORF">CLMAG_04830</name>
</gene>
<dbReference type="GO" id="GO:0004151">
    <property type="term" value="F:dihydroorotase activity"/>
    <property type="evidence" value="ECO:0007669"/>
    <property type="project" value="UniProtKB-UniRule"/>
</dbReference>
<feature type="binding site" evidence="6">
    <location>
        <position position="175"/>
    </location>
    <ligand>
        <name>Zn(2+)</name>
        <dbReference type="ChEBI" id="CHEBI:29105"/>
        <label>2</label>
    </ligand>
</feature>
<evidence type="ECO:0000256" key="4">
    <source>
        <dbReference type="ARBA" id="ARBA00022801"/>
    </source>
</evidence>
<feature type="binding site" evidence="6">
    <location>
        <position position="212"/>
    </location>
    <ligand>
        <name>Zn(2+)</name>
        <dbReference type="ChEBI" id="CHEBI:29105"/>
        <label>2</label>
    </ligand>
</feature>
<reference evidence="8 9" key="1">
    <citation type="submission" date="2016-04" db="EMBL/GenBank/DDBJ databases">
        <title>Genome sequence of Clostridium magnum DSM 2767.</title>
        <authorList>
            <person name="Poehlein A."/>
            <person name="Uhlig R."/>
            <person name="Fischer R."/>
            <person name="Bahl H."/>
            <person name="Daniel R."/>
        </authorList>
    </citation>
    <scope>NUCLEOTIDE SEQUENCE [LARGE SCALE GENOMIC DNA]</scope>
    <source>
        <strain evidence="8 9">DSM 2767</strain>
    </source>
</reference>
<feature type="domain" description="Amidohydrolase-related" evidence="7">
    <location>
        <begin position="48"/>
        <end position="390"/>
    </location>
</feature>
<feature type="binding site" evidence="6">
    <location>
        <position position="91"/>
    </location>
    <ligand>
        <name>substrate</name>
    </ligand>
</feature>
<dbReference type="GO" id="GO:0004038">
    <property type="term" value="F:allantoinase activity"/>
    <property type="evidence" value="ECO:0007669"/>
    <property type="project" value="TreeGrafter"/>
</dbReference>
<dbReference type="OrthoDB" id="9765462at2"/>
<comment type="pathway">
    <text evidence="6">Pyrimidine metabolism; UMP biosynthesis via de novo pathway; (S)-dihydroorotate from bicarbonate: step 3/3.</text>
</comment>
<feature type="binding site" evidence="6">
    <location>
        <begin position="292"/>
        <end position="293"/>
    </location>
    <ligand>
        <name>substrate</name>
    </ligand>
</feature>
<dbReference type="GO" id="GO:0005737">
    <property type="term" value="C:cytoplasm"/>
    <property type="evidence" value="ECO:0007669"/>
    <property type="project" value="TreeGrafter"/>
</dbReference>
<organism evidence="8 9">
    <name type="scientific">Clostridium magnum DSM 2767</name>
    <dbReference type="NCBI Taxonomy" id="1121326"/>
    <lineage>
        <taxon>Bacteria</taxon>
        <taxon>Bacillati</taxon>
        <taxon>Bacillota</taxon>
        <taxon>Clostridia</taxon>
        <taxon>Eubacteriales</taxon>
        <taxon>Clostridiaceae</taxon>
        <taxon>Clostridium</taxon>
    </lineage>
</organism>
<dbReference type="InterPro" id="IPR004722">
    <property type="entry name" value="DHOase"/>
</dbReference>
<dbReference type="AlphaFoldDB" id="A0A168DYG4"/>
<dbReference type="RefSeq" id="WP_066617403.1">
    <property type="nucleotide sequence ID" value="NZ_FQXL01000024.1"/>
</dbReference>
<dbReference type="SUPFAM" id="SSF51556">
    <property type="entry name" value="Metallo-dependent hydrolases"/>
    <property type="match status" value="1"/>
</dbReference>
<dbReference type="Proteomes" id="UP000076603">
    <property type="component" value="Unassembled WGS sequence"/>
</dbReference>
<keyword evidence="6" id="KW-0862">Zinc</keyword>
<comment type="caution">
    <text evidence="8">The sequence shown here is derived from an EMBL/GenBank/DDBJ whole genome shotgun (WGS) entry which is preliminary data.</text>
</comment>
<sequence length="396" mass="44005">MELLVKGVRIVDWSQDFIGDIYINKGVICEIGKDLHKECQWIDAKGLTLMPSFIDLHVHFRDPGLTYKEDIESGSYAAVRGGYTMVNLMANTNPVCSTMDTVNYVLNRTKEVGLIDVHQVVSITNNFDGNDISHLDKLDSTVKMISEDGKDVMDSKVMIKAMLKAKESGRIVMCHCEEHTLTDIDTRLSENTMTWRNITLAQFTGCAAHMAHVSTREAMEYVIDAKRKGINVTCEVGPHHIALTDNDYRVNPPIRSKEDVDFIIKAIKDGYVDAIATDHAPHTAEDKKNGAPGISGIETAFGICYTKLVKEENIALSKLSEIMSKNPADILGVKKGQIKIGYDGDLVLIDISKEYEIVSENFKSKGKNTPFNGMKVYGEVLKTIKGGKVVFTHEQI</sequence>
<dbReference type="PANTHER" id="PTHR43668:SF2">
    <property type="entry name" value="ALLANTOINASE"/>
    <property type="match status" value="1"/>
</dbReference>
<dbReference type="NCBIfam" id="TIGR00857">
    <property type="entry name" value="pyrC_multi"/>
    <property type="match status" value="1"/>
</dbReference>
<dbReference type="UniPathway" id="UPA00070">
    <property type="reaction ID" value="UER00117"/>
</dbReference>